<name>A0A2P6TUG2_CHLSO</name>
<evidence type="ECO:0000313" key="3">
    <source>
        <dbReference type="EMBL" id="PRW57705.1"/>
    </source>
</evidence>
<feature type="signal peptide" evidence="2">
    <location>
        <begin position="1"/>
        <end position="20"/>
    </location>
</feature>
<protein>
    <submittedName>
        <fullName evidence="3">Uncharacterized protein</fullName>
    </submittedName>
</protein>
<evidence type="ECO:0000256" key="1">
    <source>
        <dbReference type="SAM" id="MobiDB-lite"/>
    </source>
</evidence>
<comment type="caution">
    <text evidence="3">The sequence shown here is derived from an EMBL/GenBank/DDBJ whole genome shotgun (WGS) entry which is preliminary data.</text>
</comment>
<feature type="region of interest" description="Disordered" evidence="1">
    <location>
        <begin position="229"/>
        <end position="276"/>
    </location>
</feature>
<evidence type="ECO:0000313" key="4">
    <source>
        <dbReference type="Proteomes" id="UP000239899"/>
    </source>
</evidence>
<gene>
    <name evidence="3" type="ORF">C2E21_3475</name>
</gene>
<feature type="compositionally biased region" description="Pro residues" evidence="1">
    <location>
        <begin position="235"/>
        <end position="253"/>
    </location>
</feature>
<reference evidence="3 4" key="1">
    <citation type="journal article" date="2018" name="Plant J.">
        <title>Genome sequences of Chlorella sorokiniana UTEX 1602 and Micractinium conductrix SAG 241.80: implications to maltose excretion by a green alga.</title>
        <authorList>
            <person name="Arriola M.B."/>
            <person name="Velmurugan N."/>
            <person name="Zhang Y."/>
            <person name="Plunkett M.H."/>
            <person name="Hondzo H."/>
            <person name="Barney B.M."/>
        </authorList>
    </citation>
    <scope>NUCLEOTIDE SEQUENCE [LARGE SCALE GENOMIC DNA]</scope>
    <source>
        <strain evidence="4">UTEX 1602</strain>
    </source>
</reference>
<organism evidence="3 4">
    <name type="scientific">Chlorella sorokiniana</name>
    <name type="common">Freshwater green alga</name>
    <dbReference type="NCBI Taxonomy" id="3076"/>
    <lineage>
        <taxon>Eukaryota</taxon>
        <taxon>Viridiplantae</taxon>
        <taxon>Chlorophyta</taxon>
        <taxon>core chlorophytes</taxon>
        <taxon>Trebouxiophyceae</taxon>
        <taxon>Chlorellales</taxon>
        <taxon>Chlorellaceae</taxon>
        <taxon>Chlorella clade</taxon>
        <taxon>Chlorella</taxon>
    </lineage>
</organism>
<keyword evidence="4" id="KW-1185">Reference proteome</keyword>
<dbReference type="AlphaFoldDB" id="A0A2P6TUG2"/>
<keyword evidence="2" id="KW-0732">Signal</keyword>
<accession>A0A2P6TUG2</accession>
<dbReference type="EMBL" id="LHPG02000006">
    <property type="protein sequence ID" value="PRW57705.1"/>
    <property type="molecule type" value="Genomic_DNA"/>
</dbReference>
<feature type="chain" id="PRO_5015115004" evidence="2">
    <location>
        <begin position="21"/>
        <end position="656"/>
    </location>
</feature>
<evidence type="ECO:0000256" key="2">
    <source>
        <dbReference type="SAM" id="SignalP"/>
    </source>
</evidence>
<dbReference type="OrthoDB" id="518515at2759"/>
<proteinExistence type="predicted"/>
<dbReference type="Proteomes" id="UP000239899">
    <property type="component" value="Unassembled WGS sequence"/>
</dbReference>
<sequence>MTRAAARCSAPFLLLCLALAVGGGGRQSTGLQAAAAAEIPGLPCSALVDTDVPEQWQPVGDVPSVRLAALSLLSRHYDNVGGPAACGPLASNPDTDILILGACAKGSLTALLIYGRFTCTGQTCANNQPCVYGAKLLGTARALPGKEPGVTQLDPAPVAPSIPPAQGTATVQRAGVSYLQSQLEQSVPLNFNYKELIAKSTKQVSAIYKKTKAGSWRLSKAEAATFGAGYGKLVPRPPSPPRRPPPPPSPPPIHSYKQVRRPPRGAAIKSAGSPGARSLLQSVGCADITGLDGFVDATGTVPPSFIASSLQAAFLTWYTAAGPEAAQTCPQIYDPTTKKINLAAVQTDVMQVCRKETPTGVTYGMRFTAYFPCAGGQGRYEVLDSTVHQPLPTHAAAFGPIELLSQPPNSTAGIGWGADTGVSSRLRLQADFTCVSSIQATDIAVDPSDPNNIWIVGPVDESSVNPACGKPYGGPLLKWDWARSAFKPALNITAAGMRVTIMPETHMPWIVDGCGQLRGWSAQGKRLFGPAPSDQQFDIASVNGTVFSGCSFYNPSTYEGNIAAGCGLSVAVGPTGALYTSDSAEIAVTASGHQLLANGQDVLYKDPQLQRTFRAYRPSNGYQPVRIAAGGSDGAWLVVAPPAQQYDSNVPPAGVH</sequence>